<evidence type="ECO:0000256" key="1">
    <source>
        <dbReference type="ARBA" id="ARBA00000316"/>
    </source>
</evidence>
<dbReference type="RefSeq" id="WP_146818569.1">
    <property type="nucleotide sequence ID" value="NZ_BJYA01000025.1"/>
</dbReference>
<sequence length="371" mass="41596">MVKQFYRDTWAEVDLNAIKHNVKQMKKIYPSPKSVYAVVKANAYGHGDIQVAEAAIEAGANKLAVALLDEALQLRESFPDVPILVLGRIRPSDAQIAADHNLTVTVFQKDWLVEASKQLTTKLNIHLKFDTGMNRLGIRTKDEAYDVLKELKSTTMVVTGVYSHLATADENNEAHLEKQFERFKESLKLLQDNIPNKVEVHLGNSAGAMRFPNSMYDAVRFGIGMYGLYPSDLVKRETGIPLKPAFSLISQLTHVKKINKGDTISYGATYTAEEDEWIGTVPLGYGDGWIRKLQGFHVLIDGKKYPIVGRICMDQFMVKLDQHKPVDTKVTIIGEEGGETVSTDDVATHLETINYEIPCMINERVPRVYID</sequence>
<evidence type="ECO:0000313" key="10">
    <source>
        <dbReference type="Proteomes" id="UP000321440"/>
    </source>
</evidence>
<feature type="modified residue" description="N6-(pyridoxal phosphate)lysine" evidence="5 6">
    <location>
        <position position="40"/>
    </location>
</feature>
<evidence type="ECO:0000313" key="9">
    <source>
        <dbReference type="EMBL" id="GEN47143.1"/>
    </source>
</evidence>
<feature type="active site" description="Proton acceptor; specific for L-alanine" evidence="5">
    <location>
        <position position="266"/>
    </location>
</feature>
<dbReference type="GO" id="GO:0030632">
    <property type="term" value="P:D-alanine biosynthetic process"/>
    <property type="evidence" value="ECO:0007669"/>
    <property type="project" value="UniProtKB-UniRule"/>
</dbReference>
<evidence type="ECO:0000256" key="6">
    <source>
        <dbReference type="PIRSR" id="PIRSR600821-50"/>
    </source>
</evidence>
<dbReference type="Gene3D" id="3.20.20.10">
    <property type="entry name" value="Alanine racemase"/>
    <property type="match status" value="1"/>
</dbReference>
<dbReference type="NCBIfam" id="TIGR00492">
    <property type="entry name" value="alr"/>
    <property type="match status" value="1"/>
</dbReference>
<dbReference type="SUPFAM" id="SSF50621">
    <property type="entry name" value="Alanine racemase C-terminal domain-like"/>
    <property type="match status" value="1"/>
</dbReference>
<dbReference type="PRINTS" id="PR00992">
    <property type="entry name" value="ALARACEMASE"/>
</dbReference>
<comment type="function">
    <text evidence="5">Catalyzes the interconversion of L-alanine and D-alanine. May also act on other amino acids.</text>
</comment>
<dbReference type="UniPathway" id="UPA00042">
    <property type="reaction ID" value="UER00497"/>
</dbReference>
<dbReference type="CDD" id="cd00430">
    <property type="entry name" value="PLPDE_III_AR"/>
    <property type="match status" value="1"/>
</dbReference>
<evidence type="ECO:0000256" key="3">
    <source>
        <dbReference type="ARBA" id="ARBA00022898"/>
    </source>
</evidence>
<evidence type="ECO:0000256" key="4">
    <source>
        <dbReference type="ARBA" id="ARBA00023235"/>
    </source>
</evidence>
<dbReference type="EMBL" id="BJYA01000025">
    <property type="protein sequence ID" value="GEN47143.1"/>
    <property type="molecule type" value="Genomic_DNA"/>
</dbReference>
<dbReference type="GO" id="GO:0030170">
    <property type="term" value="F:pyridoxal phosphate binding"/>
    <property type="evidence" value="ECO:0007669"/>
    <property type="project" value="UniProtKB-UniRule"/>
</dbReference>
<keyword evidence="4 5" id="KW-0413">Isomerase</keyword>
<dbReference type="SUPFAM" id="SSF51419">
    <property type="entry name" value="PLP-binding barrel"/>
    <property type="match status" value="1"/>
</dbReference>
<proteinExistence type="inferred from homology"/>
<evidence type="ECO:0000256" key="7">
    <source>
        <dbReference type="PIRSR" id="PIRSR600821-52"/>
    </source>
</evidence>
<dbReference type="PANTHER" id="PTHR30511">
    <property type="entry name" value="ALANINE RACEMASE"/>
    <property type="match status" value="1"/>
</dbReference>
<comment type="similarity">
    <text evidence="5">Belongs to the alanine racemase family.</text>
</comment>
<dbReference type="OrthoDB" id="9813814at2"/>
<dbReference type="GO" id="GO:0005829">
    <property type="term" value="C:cytosol"/>
    <property type="evidence" value="ECO:0007669"/>
    <property type="project" value="TreeGrafter"/>
</dbReference>
<dbReference type="Proteomes" id="UP000321440">
    <property type="component" value="Unassembled WGS sequence"/>
</dbReference>
<dbReference type="FunFam" id="2.40.37.10:FF:000006">
    <property type="entry name" value="Alanine racemase"/>
    <property type="match status" value="1"/>
</dbReference>
<evidence type="ECO:0000256" key="5">
    <source>
        <dbReference type="HAMAP-Rule" id="MF_01201"/>
    </source>
</evidence>
<comment type="cofactor">
    <cofactor evidence="2 5 6">
        <name>pyridoxal 5'-phosphate</name>
        <dbReference type="ChEBI" id="CHEBI:597326"/>
    </cofactor>
</comment>
<comment type="catalytic activity">
    <reaction evidence="1 5">
        <text>L-alanine = D-alanine</text>
        <dbReference type="Rhea" id="RHEA:20249"/>
        <dbReference type="ChEBI" id="CHEBI:57416"/>
        <dbReference type="ChEBI" id="CHEBI:57972"/>
        <dbReference type="EC" id="5.1.1.1"/>
    </reaction>
</comment>
<dbReference type="PROSITE" id="PS00395">
    <property type="entry name" value="ALANINE_RACEMASE"/>
    <property type="match status" value="1"/>
</dbReference>
<evidence type="ECO:0000256" key="2">
    <source>
        <dbReference type="ARBA" id="ARBA00001933"/>
    </source>
</evidence>
<dbReference type="InterPro" id="IPR009006">
    <property type="entry name" value="Ala_racemase/Decarboxylase_C"/>
</dbReference>
<keyword evidence="3 5" id="KW-0663">Pyridoxal phosphate</keyword>
<reference evidence="9 10" key="1">
    <citation type="submission" date="2019-07" db="EMBL/GenBank/DDBJ databases">
        <title>Whole genome shotgun sequence of Alkalibacillus haloalkaliphilus NBRC 103110.</title>
        <authorList>
            <person name="Hosoyama A."/>
            <person name="Uohara A."/>
            <person name="Ohji S."/>
            <person name="Ichikawa N."/>
        </authorList>
    </citation>
    <scope>NUCLEOTIDE SEQUENCE [LARGE SCALE GENOMIC DNA]</scope>
    <source>
        <strain evidence="9 10">NBRC 103110</strain>
    </source>
</reference>
<dbReference type="Pfam" id="PF00842">
    <property type="entry name" value="Ala_racemase_C"/>
    <property type="match status" value="1"/>
</dbReference>
<dbReference type="EC" id="5.1.1.1" evidence="5"/>
<dbReference type="AlphaFoldDB" id="A0A511WAL8"/>
<dbReference type="SMART" id="SM01005">
    <property type="entry name" value="Ala_racemase_C"/>
    <property type="match status" value="1"/>
</dbReference>
<dbReference type="InterPro" id="IPR000821">
    <property type="entry name" value="Ala_racemase"/>
</dbReference>
<keyword evidence="10" id="KW-1185">Reference proteome</keyword>
<dbReference type="InterPro" id="IPR001608">
    <property type="entry name" value="Ala_racemase_N"/>
</dbReference>
<accession>A0A511WAL8</accession>
<dbReference type="HAMAP" id="MF_01201">
    <property type="entry name" value="Ala_racemase"/>
    <property type="match status" value="1"/>
</dbReference>
<dbReference type="GO" id="GO:0009252">
    <property type="term" value="P:peptidoglycan biosynthetic process"/>
    <property type="evidence" value="ECO:0007669"/>
    <property type="project" value="TreeGrafter"/>
</dbReference>
<evidence type="ECO:0000259" key="8">
    <source>
        <dbReference type="SMART" id="SM01005"/>
    </source>
</evidence>
<comment type="caution">
    <text evidence="9">The sequence shown here is derived from an EMBL/GenBank/DDBJ whole genome shotgun (WGS) entry which is preliminary data.</text>
</comment>
<feature type="domain" description="Alanine racemase C-terminal" evidence="8">
    <location>
        <begin position="245"/>
        <end position="370"/>
    </location>
</feature>
<dbReference type="InterPro" id="IPR011079">
    <property type="entry name" value="Ala_racemase_C"/>
</dbReference>
<gene>
    <name evidence="9" type="primary">alr1</name>
    <name evidence="9" type="ORF">AHA02nite_29190</name>
</gene>
<dbReference type="InterPro" id="IPR029066">
    <property type="entry name" value="PLP-binding_barrel"/>
</dbReference>
<organism evidence="9 10">
    <name type="scientific">Alkalibacillus haloalkaliphilus</name>
    <dbReference type="NCBI Taxonomy" id="94136"/>
    <lineage>
        <taxon>Bacteria</taxon>
        <taxon>Bacillati</taxon>
        <taxon>Bacillota</taxon>
        <taxon>Bacilli</taxon>
        <taxon>Bacillales</taxon>
        <taxon>Bacillaceae</taxon>
        <taxon>Alkalibacillus</taxon>
    </lineage>
</organism>
<dbReference type="PANTHER" id="PTHR30511:SF0">
    <property type="entry name" value="ALANINE RACEMASE, CATABOLIC-RELATED"/>
    <property type="match status" value="1"/>
</dbReference>
<dbReference type="Pfam" id="PF01168">
    <property type="entry name" value="Ala_racemase_N"/>
    <property type="match status" value="1"/>
</dbReference>
<protein>
    <recommendedName>
        <fullName evidence="5">Alanine racemase</fullName>
        <ecNumber evidence="5">5.1.1.1</ecNumber>
    </recommendedName>
</protein>
<feature type="active site" description="Proton acceptor; specific for D-alanine" evidence="5">
    <location>
        <position position="40"/>
    </location>
</feature>
<feature type="binding site" evidence="5 7">
    <location>
        <position position="135"/>
    </location>
    <ligand>
        <name>substrate</name>
    </ligand>
</feature>
<feature type="binding site" evidence="5 7">
    <location>
        <position position="313"/>
    </location>
    <ligand>
        <name>substrate</name>
    </ligand>
</feature>
<dbReference type="InterPro" id="IPR020622">
    <property type="entry name" value="Ala_racemase_pyridoxalP-BS"/>
</dbReference>
<comment type="pathway">
    <text evidence="5">Amino-acid biosynthesis; D-alanine biosynthesis; D-alanine from L-alanine: step 1/1.</text>
</comment>
<dbReference type="GO" id="GO:0008784">
    <property type="term" value="F:alanine racemase activity"/>
    <property type="evidence" value="ECO:0007669"/>
    <property type="project" value="UniProtKB-UniRule"/>
</dbReference>
<dbReference type="Gene3D" id="2.40.37.10">
    <property type="entry name" value="Lyase, Ornithine Decarboxylase, Chain A, domain 1"/>
    <property type="match status" value="1"/>
</dbReference>
<name>A0A511WAL8_9BACI</name>
<dbReference type="FunFam" id="3.20.20.10:FF:000002">
    <property type="entry name" value="Alanine racemase"/>
    <property type="match status" value="1"/>
</dbReference>